<protein>
    <submittedName>
        <fullName evidence="8">TonB-dependent receptor</fullName>
    </submittedName>
</protein>
<comment type="subcellular location">
    <subcellularLocation>
        <location evidence="1 4">Cell outer membrane</location>
    </subcellularLocation>
</comment>
<dbReference type="Gene3D" id="2.40.170.20">
    <property type="entry name" value="TonB-dependent receptor, beta-barrel domain"/>
    <property type="match status" value="1"/>
</dbReference>
<feature type="chain" id="PRO_5030770462" evidence="5">
    <location>
        <begin position="25"/>
        <end position="958"/>
    </location>
</feature>
<reference evidence="8 9" key="2">
    <citation type="submission" date="2020-08" db="EMBL/GenBank/DDBJ databases">
        <authorList>
            <person name="Partida-Martinez L."/>
            <person name="Huntemann M."/>
            <person name="Clum A."/>
            <person name="Wang J."/>
            <person name="Palaniappan K."/>
            <person name="Ritter S."/>
            <person name="Chen I.-M."/>
            <person name="Stamatis D."/>
            <person name="Reddy T."/>
            <person name="O'Malley R."/>
            <person name="Daum C."/>
            <person name="Shapiro N."/>
            <person name="Ivanova N."/>
            <person name="Kyrpides N."/>
            <person name="Woyke T."/>
        </authorList>
    </citation>
    <scope>NUCLEOTIDE SEQUENCE [LARGE SCALE GENOMIC DNA]</scope>
    <source>
        <strain evidence="8 9">AS3.13</strain>
    </source>
</reference>
<evidence type="ECO:0000256" key="5">
    <source>
        <dbReference type="SAM" id="SignalP"/>
    </source>
</evidence>
<accession>A0A7X0JD51</accession>
<dbReference type="InterPro" id="IPR012910">
    <property type="entry name" value="Plug_dom"/>
</dbReference>
<name>A0A7X0JD51_9SPHN</name>
<reference evidence="8 9" key="1">
    <citation type="submission" date="2020-08" db="EMBL/GenBank/DDBJ databases">
        <title>The Agave Microbiome: Exploring the role of microbial communities in plant adaptations to desert environments.</title>
        <authorList>
            <person name="Partida-Martinez L.P."/>
        </authorList>
    </citation>
    <scope>NUCLEOTIDE SEQUENCE [LARGE SCALE GENOMIC DNA]</scope>
    <source>
        <strain evidence="8 9">AS3.13</strain>
    </source>
</reference>
<evidence type="ECO:0000259" key="6">
    <source>
        <dbReference type="Pfam" id="PF00593"/>
    </source>
</evidence>
<comment type="similarity">
    <text evidence="4">Belongs to the TonB-dependent receptor family.</text>
</comment>
<keyword evidence="2 4" id="KW-0472">Membrane</keyword>
<dbReference type="RefSeq" id="WP_184506242.1">
    <property type="nucleotide sequence ID" value="NZ_JACHBT010000012.1"/>
</dbReference>
<evidence type="ECO:0000313" key="9">
    <source>
        <dbReference type="Proteomes" id="UP000522313"/>
    </source>
</evidence>
<dbReference type="NCBIfam" id="TIGR01782">
    <property type="entry name" value="TonB-Xanth-Caul"/>
    <property type="match status" value="1"/>
</dbReference>
<keyword evidence="3" id="KW-0998">Cell outer membrane</keyword>
<evidence type="ECO:0000256" key="3">
    <source>
        <dbReference type="ARBA" id="ARBA00023237"/>
    </source>
</evidence>
<evidence type="ECO:0000256" key="2">
    <source>
        <dbReference type="ARBA" id="ARBA00023136"/>
    </source>
</evidence>
<proteinExistence type="inferred from homology"/>
<dbReference type="PANTHER" id="PTHR40980">
    <property type="entry name" value="PLUG DOMAIN-CONTAINING PROTEIN"/>
    <property type="match status" value="1"/>
</dbReference>
<comment type="caution">
    <text evidence="8">The sequence shown here is derived from an EMBL/GenBank/DDBJ whole genome shotgun (WGS) entry which is preliminary data.</text>
</comment>
<organism evidence="8 9">
    <name type="scientific">Sphingomonas endophytica</name>
    <dbReference type="NCBI Taxonomy" id="869719"/>
    <lineage>
        <taxon>Bacteria</taxon>
        <taxon>Pseudomonadati</taxon>
        <taxon>Pseudomonadota</taxon>
        <taxon>Alphaproteobacteria</taxon>
        <taxon>Sphingomonadales</taxon>
        <taxon>Sphingomonadaceae</taxon>
        <taxon>Sphingomonas</taxon>
    </lineage>
</organism>
<dbReference type="AlphaFoldDB" id="A0A7X0JD51"/>
<dbReference type="GO" id="GO:0009279">
    <property type="term" value="C:cell outer membrane"/>
    <property type="evidence" value="ECO:0007669"/>
    <property type="project" value="UniProtKB-SubCell"/>
</dbReference>
<sequence length="958" mass="103759">MAPKLLFLASVSAVSLLAAAPALAQSEAGAAVASSGTAQAIDGNQPPAAQEQSPDDIVVTGVRASIVGALNRRRESTQIVDSVVAEDVGKLPDNNVVEALQRVTGVQVTDRGQGEAAGIQIRGLPDALTTLNGRNIFTAAGQSFALQDISANLIKRVDIFKTRAADQIETGLAGQVDVVTRRPFDFDGFAISALARGIYDQEADKFNPNGALLISDRWETGIGDIGVLVNGSYTRSKFRTMSTTAGAFVPFATLNPPAGSGLSGFQRIFPAATDPLTGQFISAPGLGNWQVGTETGLSTTPGSTINVNGVGTPYYLSRDAVFSSDLYGKRERPSVNVALQWAPNSSSVYTAEAYYAGFRNETFNSLQFSFVDYWANPVAPEVYDGTNIVKSRVANDVYGFNSADYSRSQTDSFVYALNGKWDVGDHGGIVADVAYQTSTNKTAFFAMRTDRVASQITTDFNAGDGIPSYHFDNDALLADPSVWNVAQLYDNQDRNKGSAITGTLDGFYRWDTGFLRQIKAGFRFDNRKASSETRTADAAALNRPLSSLPEGATFTNSDFFEGRGDVPTSWVSANGYYNYANADQIRGLYGLKTSDQLSLTKVFDVSETTLAAYLQADAQITIFGRPLNLQGGFRSVTVDTDATFRDRFNNGAISRASPGSARFLPSFTARYEITPTIRARFNYGETLRRPDFLDINPNFTLTGDLTNVGYGSGRAGTASLKPTTSKNYDVALEWYFDRNSAITVTGFRREIEGLVVPVSQLEFIPNNGIVAGATNNFVISRPANASNGVLKGVEVGLTYFPTYLPSVLNGLGFQGSLTLLDSDQNVPIYNNSGQQVGEQRSGFFGVSDLSYNATLAYDNGPVGARLSYVYRNAWQARYEARLFANPLGVWRRAEASLDLQLTARLTDRLGLTFDAVNLTRTKQQEYYRFDNVGDKDRYNLGTVLIPRTFAVGVRYSFN</sequence>
<keyword evidence="5" id="KW-0732">Signal</keyword>
<keyword evidence="4" id="KW-0798">TonB box</keyword>
<dbReference type="InterPro" id="IPR037066">
    <property type="entry name" value="Plug_dom_sf"/>
</dbReference>
<evidence type="ECO:0000313" key="8">
    <source>
        <dbReference type="EMBL" id="MBB6505435.1"/>
    </source>
</evidence>
<evidence type="ECO:0000259" key="7">
    <source>
        <dbReference type="Pfam" id="PF07715"/>
    </source>
</evidence>
<dbReference type="InterPro" id="IPR036942">
    <property type="entry name" value="Beta-barrel_TonB_sf"/>
</dbReference>
<dbReference type="Pfam" id="PF00593">
    <property type="entry name" value="TonB_dep_Rec_b-barrel"/>
    <property type="match status" value="1"/>
</dbReference>
<gene>
    <name evidence="8" type="ORF">F4693_002423</name>
</gene>
<dbReference type="InterPro" id="IPR000531">
    <property type="entry name" value="Beta-barrel_TonB"/>
</dbReference>
<dbReference type="Pfam" id="PF07715">
    <property type="entry name" value="Plug"/>
    <property type="match status" value="1"/>
</dbReference>
<evidence type="ECO:0000256" key="4">
    <source>
        <dbReference type="RuleBase" id="RU003357"/>
    </source>
</evidence>
<dbReference type="PANTHER" id="PTHR40980:SF3">
    <property type="entry name" value="TONB-DEPENDENT RECEPTOR-LIKE BETA-BARREL DOMAIN-CONTAINING PROTEIN"/>
    <property type="match status" value="1"/>
</dbReference>
<dbReference type="Proteomes" id="UP000522313">
    <property type="component" value="Unassembled WGS sequence"/>
</dbReference>
<keyword evidence="8" id="KW-0675">Receptor</keyword>
<dbReference type="InterPro" id="IPR010104">
    <property type="entry name" value="TonB_rcpt_bac"/>
</dbReference>
<feature type="domain" description="TonB-dependent receptor-like beta-barrel" evidence="6">
    <location>
        <begin position="457"/>
        <end position="918"/>
    </location>
</feature>
<dbReference type="Gene3D" id="2.170.130.10">
    <property type="entry name" value="TonB-dependent receptor, plug domain"/>
    <property type="match status" value="1"/>
</dbReference>
<feature type="domain" description="TonB-dependent receptor plug" evidence="7">
    <location>
        <begin position="73"/>
        <end position="165"/>
    </location>
</feature>
<dbReference type="EMBL" id="JACHBT010000012">
    <property type="protein sequence ID" value="MBB6505435.1"/>
    <property type="molecule type" value="Genomic_DNA"/>
</dbReference>
<dbReference type="SUPFAM" id="SSF56935">
    <property type="entry name" value="Porins"/>
    <property type="match status" value="1"/>
</dbReference>
<feature type="signal peptide" evidence="5">
    <location>
        <begin position="1"/>
        <end position="24"/>
    </location>
</feature>
<evidence type="ECO:0000256" key="1">
    <source>
        <dbReference type="ARBA" id="ARBA00004442"/>
    </source>
</evidence>